<keyword evidence="3" id="KW-1185">Reference proteome</keyword>
<comment type="caution">
    <text evidence="2">The sequence shown here is derived from an EMBL/GenBank/DDBJ whole genome shotgun (WGS) entry which is preliminary data.</text>
</comment>
<accession>A0A6A0BE93</accession>
<proteinExistence type="predicted"/>
<reference evidence="2 3" key="1">
    <citation type="submission" date="2020-02" db="EMBL/GenBank/DDBJ databases">
        <title>Draft genome sequence of Lactococcus sp. Hs30E4-3.</title>
        <authorList>
            <person name="Noda S."/>
            <person name="Yuki M."/>
            <person name="Ohkuma M."/>
        </authorList>
    </citation>
    <scope>NUCLEOTIDE SEQUENCE [LARGE SCALE GENOMIC DNA]</scope>
    <source>
        <strain evidence="2 3">Hs30E4-3</strain>
    </source>
</reference>
<gene>
    <name evidence="2" type="ORF">Hs30E_16670</name>
</gene>
<feature type="transmembrane region" description="Helical" evidence="1">
    <location>
        <begin position="117"/>
        <end position="138"/>
    </location>
</feature>
<dbReference type="AlphaFoldDB" id="A0A6A0BE93"/>
<feature type="transmembrane region" description="Helical" evidence="1">
    <location>
        <begin position="50"/>
        <end position="74"/>
    </location>
</feature>
<dbReference type="RefSeq" id="WP_172209555.1">
    <property type="nucleotide sequence ID" value="NZ_BLLI01000058.1"/>
</dbReference>
<protein>
    <submittedName>
        <fullName evidence="2">Uncharacterized protein</fullName>
    </submittedName>
</protein>
<keyword evidence="1" id="KW-1133">Transmembrane helix</keyword>
<feature type="transmembrane region" description="Helical" evidence="1">
    <location>
        <begin position="86"/>
        <end position="105"/>
    </location>
</feature>
<dbReference type="Proteomes" id="UP000480303">
    <property type="component" value="Unassembled WGS sequence"/>
</dbReference>
<organism evidence="2 3">
    <name type="scientific">Pseudolactococcus hodotermopsidis</name>
    <dbReference type="NCBI Taxonomy" id="2709157"/>
    <lineage>
        <taxon>Bacteria</taxon>
        <taxon>Bacillati</taxon>
        <taxon>Bacillota</taxon>
        <taxon>Bacilli</taxon>
        <taxon>Lactobacillales</taxon>
        <taxon>Streptococcaceae</taxon>
        <taxon>Pseudolactococcus</taxon>
    </lineage>
</organism>
<feature type="transmembrane region" description="Helical" evidence="1">
    <location>
        <begin position="9"/>
        <end position="30"/>
    </location>
</feature>
<evidence type="ECO:0000313" key="3">
    <source>
        <dbReference type="Proteomes" id="UP000480303"/>
    </source>
</evidence>
<name>A0A6A0BE93_9LACT</name>
<dbReference type="EMBL" id="BLLI01000058">
    <property type="protein sequence ID" value="GFH43116.1"/>
    <property type="molecule type" value="Genomic_DNA"/>
</dbReference>
<sequence length="147" mass="16570">MNLKLTKIALIYTIIYAILSMVLTLVLAIMGGSGSMVAMFLPIFMMPYLFAVLGLAFTIFLLFVIGLSLSFIANERVKKMEGRNRLLQMIPILYCLRLVFFVISLTRSSLVLKFSQVFLVLESLSRLALLPLAIYLLVKGNSKKIQR</sequence>
<evidence type="ECO:0000313" key="2">
    <source>
        <dbReference type="EMBL" id="GFH43116.1"/>
    </source>
</evidence>
<keyword evidence="1" id="KW-0472">Membrane</keyword>
<evidence type="ECO:0000256" key="1">
    <source>
        <dbReference type="SAM" id="Phobius"/>
    </source>
</evidence>
<keyword evidence="1" id="KW-0812">Transmembrane</keyword>